<dbReference type="InterPro" id="IPR056146">
    <property type="entry name" value="DUF7729"/>
</dbReference>
<gene>
    <name evidence="4" type="ORF">yc1106_09802</name>
</gene>
<evidence type="ECO:0000259" key="3">
    <source>
        <dbReference type="Pfam" id="PF24855"/>
    </source>
</evidence>
<dbReference type="InterPro" id="IPR002347">
    <property type="entry name" value="SDR_fam"/>
</dbReference>
<evidence type="ECO:0000313" key="4">
    <source>
        <dbReference type="EMBL" id="USP82528.1"/>
    </source>
</evidence>
<accession>A0A9Q8ZKU4</accession>
<dbReference type="PRINTS" id="PR00081">
    <property type="entry name" value="GDHRDH"/>
</dbReference>
<name>A0A9Q8ZKU4_CURCL</name>
<dbReference type="AlphaFoldDB" id="A0A9Q8ZKU4"/>
<dbReference type="OrthoDB" id="2564812at2759"/>
<evidence type="ECO:0000256" key="1">
    <source>
        <dbReference type="SAM" id="MobiDB-lite"/>
    </source>
</evidence>
<dbReference type="Gene3D" id="3.40.50.720">
    <property type="entry name" value="NAD(P)-binding Rossmann-like Domain"/>
    <property type="match status" value="2"/>
</dbReference>
<organism evidence="4 5">
    <name type="scientific">Curvularia clavata</name>
    <dbReference type="NCBI Taxonomy" id="95742"/>
    <lineage>
        <taxon>Eukaryota</taxon>
        <taxon>Fungi</taxon>
        <taxon>Dikarya</taxon>
        <taxon>Ascomycota</taxon>
        <taxon>Pezizomycotina</taxon>
        <taxon>Dothideomycetes</taxon>
        <taxon>Pleosporomycetidae</taxon>
        <taxon>Pleosporales</taxon>
        <taxon>Pleosporineae</taxon>
        <taxon>Pleosporaceae</taxon>
        <taxon>Curvularia</taxon>
    </lineage>
</organism>
<dbReference type="Pfam" id="PF00106">
    <property type="entry name" value="adh_short"/>
    <property type="match status" value="2"/>
</dbReference>
<keyword evidence="2" id="KW-0812">Transmembrane</keyword>
<dbReference type="SUPFAM" id="SSF51735">
    <property type="entry name" value="NAD(P)-binding Rossmann-fold domains"/>
    <property type="match status" value="1"/>
</dbReference>
<dbReference type="EMBL" id="CP089281">
    <property type="protein sequence ID" value="USP82528.1"/>
    <property type="molecule type" value="Genomic_DNA"/>
</dbReference>
<feature type="transmembrane region" description="Helical" evidence="2">
    <location>
        <begin position="546"/>
        <end position="566"/>
    </location>
</feature>
<dbReference type="Pfam" id="PF24855">
    <property type="entry name" value="DUF7729"/>
    <property type="match status" value="1"/>
</dbReference>
<protein>
    <submittedName>
        <fullName evidence="4">C6 zinc finger domain-containing protein</fullName>
    </submittedName>
</protein>
<evidence type="ECO:0000313" key="5">
    <source>
        <dbReference type="Proteomes" id="UP001056012"/>
    </source>
</evidence>
<dbReference type="PANTHER" id="PTHR39460">
    <property type="entry name" value="EXPRESSED PROTEIN"/>
    <property type="match status" value="1"/>
</dbReference>
<dbReference type="PANTHER" id="PTHR39460:SF1">
    <property type="entry name" value="C6 TRANSCRIPTION FACTOR"/>
    <property type="match status" value="1"/>
</dbReference>
<proteinExistence type="predicted"/>
<reference evidence="4" key="1">
    <citation type="submission" date="2021-12" db="EMBL/GenBank/DDBJ databases">
        <title>Curvularia clavata genome.</title>
        <authorList>
            <person name="Cao Y."/>
        </authorList>
    </citation>
    <scope>NUCLEOTIDE SEQUENCE</scope>
    <source>
        <strain evidence="4">Yc1106</strain>
    </source>
</reference>
<dbReference type="VEuPathDB" id="FungiDB:yc1106_09802"/>
<evidence type="ECO:0000256" key="2">
    <source>
        <dbReference type="SAM" id="Phobius"/>
    </source>
</evidence>
<feature type="domain" description="DUF7729" evidence="3">
    <location>
        <begin position="333"/>
        <end position="536"/>
    </location>
</feature>
<keyword evidence="2" id="KW-1133">Transmembrane helix</keyword>
<keyword evidence="2" id="KW-0472">Membrane</keyword>
<dbReference type="InterPro" id="IPR036291">
    <property type="entry name" value="NAD(P)-bd_dom_sf"/>
</dbReference>
<keyword evidence="5" id="KW-1185">Reference proteome</keyword>
<sequence>MSSAQHVAIVTGGNSGMGMALCRRLVEKGWKIAIADIQENKEFAQELGDAASFHRCNVADYDSSIFIFEHRGSDKIPPKPDLLCTDVDYKGVVYGTQLAIHFFRKNKVAGGKIIATASVAGIVPHETFPEYDGAKAAVVNFVRATARILKAKENIMINAVCPGIVHTPILPQGLIDAVSAEWIARPFIEMDTQTSVNTPESVAIPSHHHPLPTLRREHKNRRRCDSIYLPVSPRVGSGIRALLLLLIAFLSCSSLAAPAIATGTHGDQPVLLVEDDLPWTGSALHLDLSPPPQVPQLMPPLTHADDTTDVRAPPPSKRAINTDSNATDGDFSVPTPFDSALSNNFTNSCAKFINSMRQNADFQNCHPFSLLLQTSSGFFDASKSTLRITQTLDATCSVNATKCKPIMDSFAAQLLSSSACKADYDSDNPMVLQAYNGLIAYLPSYQASCLHGKDGNYCFASAVTNTTSPGDAYPYYLPIGQELPGGSRPTCNSCLKQAMGVFASYSNNATQPLSKTYASAAQQISIGCGSNYLDVTAAPLKSAASATSASLTPTITLILMFVLYFFQ</sequence>
<feature type="region of interest" description="Disordered" evidence="1">
    <location>
        <begin position="290"/>
        <end position="329"/>
    </location>
</feature>
<dbReference type="Proteomes" id="UP001056012">
    <property type="component" value="Chromosome 8"/>
</dbReference>